<accession>A0ABD6BW89</accession>
<proteinExistence type="predicted"/>
<protein>
    <submittedName>
        <fullName evidence="2">Metal-dependent hydrolase</fullName>
    </submittedName>
</protein>
<reference evidence="2 3" key="1">
    <citation type="journal article" date="2019" name="Int. J. Syst. Evol. Microbiol.">
        <title>The Global Catalogue of Microorganisms (GCM) 10K type strain sequencing project: providing services to taxonomists for standard genome sequencing and annotation.</title>
        <authorList>
            <consortium name="The Broad Institute Genomics Platform"/>
            <consortium name="The Broad Institute Genome Sequencing Center for Infectious Disease"/>
            <person name="Wu L."/>
            <person name="Ma J."/>
        </authorList>
    </citation>
    <scope>NUCLEOTIDE SEQUENCE [LARGE SCALE GENOMIC DNA]</scope>
    <source>
        <strain evidence="2 3">CGMCC 1.12859</strain>
    </source>
</reference>
<organism evidence="2 3">
    <name type="scientific">Halolamina litorea</name>
    <dbReference type="NCBI Taxonomy" id="1515593"/>
    <lineage>
        <taxon>Archaea</taxon>
        <taxon>Methanobacteriati</taxon>
        <taxon>Methanobacteriota</taxon>
        <taxon>Stenosarchaea group</taxon>
        <taxon>Halobacteria</taxon>
        <taxon>Halobacteriales</taxon>
        <taxon>Haloferacaceae</taxon>
    </lineage>
</organism>
<keyword evidence="1" id="KW-1133">Transmembrane helix</keyword>
<evidence type="ECO:0000313" key="2">
    <source>
        <dbReference type="EMBL" id="MFD1568892.1"/>
    </source>
</evidence>
<dbReference type="RefSeq" id="WP_267644996.1">
    <property type="nucleotide sequence ID" value="NZ_JANHGR010000001.1"/>
</dbReference>
<keyword evidence="1" id="KW-0472">Membrane</keyword>
<name>A0ABD6BW89_9EURY</name>
<dbReference type="AlphaFoldDB" id="A0ABD6BW89"/>
<dbReference type="GO" id="GO:0016787">
    <property type="term" value="F:hydrolase activity"/>
    <property type="evidence" value="ECO:0007669"/>
    <property type="project" value="UniProtKB-KW"/>
</dbReference>
<sequence length="151" mass="16469">MLFPTHLAIAVLLGRRFRLSTAWLLVGATLPDAVDKPLASLGVVDLFHTVGHSALLVVLAVPVAYHSRAGLALAVGWGTHLFADAFQIIVNGRLTDALFLGWPLVTPPTPLALPPVEFFWYYLWSPSFFVEVGIWLTLAAVVVADRRRGTE</sequence>
<gene>
    <name evidence="2" type="ORF">ACFSAU_15460</name>
</gene>
<evidence type="ECO:0000256" key="1">
    <source>
        <dbReference type="SAM" id="Phobius"/>
    </source>
</evidence>
<comment type="caution">
    <text evidence="2">The sequence shown here is derived from an EMBL/GenBank/DDBJ whole genome shotgun (WGS) entry which is preliminary data.</text>
</comment>
<dbReference type="EMBL" id="JBHUCZ010000022">
    <property type="protein sequence ID" value="MFD1568892.1"/>
    <property type="molecule type" value="Genomic_DNA"/>
</dbReference>
<keyword evidence="1" id="KW-0812">Transmembrane</keyword>
<evidence type="ECO:0000313" key="3">
    <source>
        <dbReference type="Proteomes" id="UP001597139"/>
    </source>
</evidence>
<keyword evidence="3" id="KW-1185">Reference proteome</keyword>
<dbReference type="Proteomes" id="UP001597139">
    <property type="component" value="Unassembled WGS sequence"/>
</dbReference>
<feature type="transmembrane region" description="Helical" evidence="1">
    <location>
        <begin position="119"/>
        <end position="144"/>
    </location>
</feature>
<keyword evidence="2" id="KW-0378">Hydrolase</keyword>